<dbReference type="InParanoid" id="A0A507BFP7"/>
<comment type="similarity">
    <text evidence="1">Belongs to the asaB hydroxylase/desaturase family.</text>
</comment>
<evidence type="ECO:0000313" key="2">
    <source>
        <dbReference type="EMBL" id="TPX15791.1"/>
    </source>
</evidence>
<proteinExistence type="inferred from homology"/>
<dbReference type="STRING" id="1093900.A0A507BFP7"/>
<dbReference type="OrthoDB" id="412788at2759"/>
<dbReference type="PANTHER" id="PTHR34598:SF3">
    <property type="entry name" value="OXIDOREDUCTASE AN1597"/>
    <property type="match status" value="1"/>
</dbReference>
<dbReference type="AlphaFoldDB" id="A0A507BFP7"/>
<evidence type="ECO:0000256" key="1">
    <source>
        <dbReference type="ARBA" id="ARBA00023604"/>
    </source>
</evidence>
<sequence>MGQFLARGVSVTTSFDYVSFDNEPGADLNTPRFWEGDPTESTLRTPTWVKTPNVTVRDIRPEQDKYYFSKDGFQLLGIPTAHSPHPDHQDEVQAYLGETAAHVRKLLNASQAFVFDYRVIRSPASPEELSWARGPGNARRTFHKTPCCAWRPLNLPVEDMPLALCAFPSLDLSDVASSHFHGGPGYIAETYVLRHNKNQKWVWFGQQRPDELLVFKNFDSEPGNSPRCEFHTFAILKTS</sequence>
<comment type="caution">
    <text evidence="2">The sequence shown here is derived from an EMBL/GenBank/DDBJ whole genome shotgun (WGS) entry which is preliminary data.</text>
</comment>
<dbReference type="GeneID" id="41967572"/>
<dbReference type="Proteomes" id="UP000319257">
    <property type="component" value="Unassembled WGS sequence"/>
</dbReference>
<organism evidence="2 3">
    <name type="scientific">Thyridium curvatum</name>
    <dbReference type="NCBI Taxonomy" id="1093900"/>
    <lineage>
        <taxon>Eukaryota</taxon>
        <taxon>Fungi</taxon>
        <taxon>Dikarya</taxon>
        <taxon>Ascomycota</taxon>
        <taxon>Pezizomycotina</taxon>
        <taxon>Sordariomycetes</taxon>
        <taxon>Sordariomycetidae</taxon>
        <taxon>Thyridiales</taxon>
        <taxon>Thyridiaceae</taxon>
        <taxon>Thyridium</taxon>
    </lineage>
</organism>
<dbReference type="EMBL" id="SKBQ01000001">
    <property type="protein sequence ID" value="TPX15791.1"/>
    <property type="molecule type" value="Genomic_DNA"/>
</dbReference>
<dbReference type="RefSeq" id="XP_030997502.1">
    <property type="nucleotide sequence ID" value="XM_031135300.1"/>
</dbReference>
<accession>A0A507BFP7</accession>
<dbReference type="InterPro" id="IPR044053">
    <property type="entry name" value="AsaB-like"/>
</dbReference>
<evidence type="ECO:0000313" key="3">
    <source>
        <dbReference type="Proteomes" id="UP000319257"/>
    </source>
</evidence>
<name>A0A507BFP7_9PEZI</name>
<dbReference type="GO" id="GO:0016491">
    <property type="term" value="F:oxidoreductase activity"/>
    <property type="evidence" value="ECO:0007669"/>
    <property type="project" value="InterPro"/>
</dbReference>
<dbReference type="PANTHER" id="PTHR34598">
    <property type="entry name" value="BLL6449 PROTEIN"/>
    <property type="match status" value="1"/>
</dbReference>
<protein>
    <submittedName>
        <fullName evidence="2">Uncharacterized protein</fullName>
    </submittedName>
</protein>
<keyword evidence="3" id="KW-1185">Reference proteome</keyword>
<reference evidence="2 3" key="1">
    <citation type="submission" date="2019-06" db="EMBL/GenBank/DDBJ databases">
        <title>Draft genome sequence of the filamentous fungus Phialemoniopsis curvata isolated from diesel fuel.</title>
        <authorList>
            <person name="Varaljay V.A."/>
            <person name="Lyon W.J."/>
            <person name="Crouch A.L."/>
            <person name="Drake C.E."/>
            <person name="Hollomon J.M."/>
            <person name="Nadeau L.J."/>
            <person name="Nunn H.S."/>
            <person name="Stevenson B.S."/>
            <person name="Bojanowski C.L."/>
            <person name="Crookes-Goodson W.J."/>
        </authorList>
    </citation>
    <scope>NUCLEOTIDE SEQUENCE [LARGE SCALE GENOMIC DNA]</scope>
    <source>
        <strain evidence="2 3">D216</strain>
    </source>
</reference>
<gene>
    <name evidence="2" type="ORF">E0L32_000125</name>
</gene>